<protein>
    <submittedName>
        <fullName evidence="8">CIC11C00000003201</fullName>
    </submittedName>
</protein>
<feature type="domain" description="CFEM" evidence="7">
    <location>
        <begin position="19"/>
        <end position="77"/>
    </location>
</feature>
<keyword evidence="3" id="KW-0732">Signal</keyword>
<sequence>MFDWDIILITTLYVVSVAATPPACFLSCINEAARNCPRKHSDLRCFCRSQDTLIGCFVDICPYGNFESARDHLLGTCMEHQVPNDATTIQSSAMPSVIVPSVSVNLDLLDQPEHYRKLILDDSSSDPPASINPELFNPISSPMSSNRDFPPFATSSSLTTSPKLAEPKPRRKGKKELM</sequence>
<dbReference type="Pfam" id="PF05730">
    <property type="entry name" value="CFEM"/>
    <property type="match status" value="1"/>
</dbReference>
<evidence type="ECO:0000256" key="2">
    <source>
        <dbReference type="ARBA" id="ARBA00022525"/>
    </source>
</evidence>
<keyword evidence="4" id="KW-1015">Disulfide bond</keyword>
<comment type="subcellular location">
    <subcellularLocation>
        <location evidence="1">Secreted</location>
    </subcellularLocation>
</comment>
<keyword evidence="6" id="KW-0472">Membrane</keyword>
<evidence type="ECO:0000259" key="7">
    <source>
        <dbReference type="Pfam" id="PF05730"/>
    </source>
</evidence>
<evidence type="ECO:0000313" key="9">
    <source>
        <dbReference type="Proteomes" id="UP000182259"/>
    </source>
</evidence>
<keyword evidence="6" id="KW-0812">Transmembrane</keyword>
<keyword evidence="2" id="KW-0964">Secreted</keyword>
<dbReference type="GO" id="GO:0005576">
    <property type="term" value="C:extracellular region"/>
    <property type="evidence" value="ECO:0007669"/>
    <property type="project" value="UniProtKB-SubCell"/>
</dbReference>
<evidence type="ECO:0000256" key="1">
    <source>
        <dbReference type="ARBA" id="ARBA00004613"/>
    </source>
</evidence>
<dbReference type="InterPro" id="IPR008427">
    <property type="entry name" value="Extracellular_membr_CFEM_dom"/>
</dbReference>
<organism evidence="8 9">
    <name type="scientific">Sungouiella intermedia</name>
    <dbReference type="NCBI Taxonomy" id="45354"/>
    <lineage>
        <taxon>Eukaryota</taxon>
        <taxon>Fungi</taxon>
        <taxon>Dikarya</taxon>
        <taxon>Ascomycota</taxon>
        <taxon>Saccharomycotina</taxon>
        <taxon>Pichiomycetes</taxon>
        <taxon>Metschnikowiaceae</taxon>
        <taxon>Sungouiella</taxon>
    </lineage>
</organism>
<keyword evidence="6" id="KW-1133">Transmembrane helix</keyword>
<gene>
    <name evidence="8" type="ORF">SAMEA4029009_CIC11G00000003201</name>
</gene>
<evidence type="ECO:0000256" key="6">
    <source>
        <dbReference type="SAM" id="Phobius"/>
    </source>
</evidence>
<evidence type="ECO:0000313" key="8">
    <source>
        <dbReference type="EMBL" id="SGZ49643.1"/>
    </source>
</evidence>
<dbReference type="Proteomes" id="UP000182259">
    <property type="component" value="Chromosome I"/>
</dbReference>
<dbReference type="EMBL" id="LT635764">
    <property type="protein sequence ID" value="SGZ49643.1"/>
    <property type="molecule type" value="Genomic_DNA"/>
</dbReference>
<evidence type="ECO:0000256" key="5">
    <source>
        <dbReference type="SAM" id="MobiDB-lite"/>
    </source>
</evidence>
<feature type="compositionally biased region" description="Basic residues" evidence="5">
    <location>
        <begin position="169"/>
        <end position="178"/>
    </location>
</feature>
<dbReference type="AlphaFoldDB" id="A0A1L0BEZ0"/>
<reference evidence="8 9" key="1">
    <citation type="submission" date="2016-10" db="EMBL/GenBank/DDBJ databases">
        <authorList>
            <person name="de Groot N.N."/>
        </authorList>
    </citation>
    <scope>NUCLEOTIDE SEQUENCE [LARGE SCALE GENOMIC DNA]</scope>
    <source>
        <strain evidence="8 9">PYCC 4715</strain>
    </source>
</reference>
<accession>A0A1L0BEZ0</accession>
<proteinExistence type="predicted"/>
<name>A0A1L0BEZ0_9ASCO</name>
<feature type="region of interest" description="Disordered" evidence="5">
    <location>
        <begin position="120"/>
        <end position="178"/>
    </location>
</feature>
<feature type="transmembrane region" description="Helical" evidence="6">
    <location>
        <begin position="6"/>
        <end position="29"/>
    </location>
</feature>
<evidence type="ECO:0000256" key="4">
    <source>
        <dbReference type="ARBA" id="ARBA00023157"/>
    </source>
</evidence>
<evidence type="ECO:0000256" key="3">
    <source>
        <dbReference type="ARBA" id="ARBA00022729"/>
    </source>
</evidence>
<feature type="compositionally biased region" description="Polar residues" evidence="5">
    <location>
        <begin position="138"/>
        <end position="162"/>
    </location>
</feature>